<feature type="domain" description="MSP" evidence="7">
    <location>
        <begin position="8"/>
        <end position="95"/>
    </location>
</feature>
<dbReference type="GO" id="GO:0016020">
    <property type="term" value="C:membrane"/>
    <property type="evidence" value="ECO:0007669"/>
    <property type="project" value="UniProtKB-SubCell"/>
</dbReference>
<evidence type="ECO:0000256" key="1">
    <source>
        <dbReference type="ARBA" id="ARBA00004141"/>
    </source>
</evidence>
<dbReference type="Proteomes" id="UP000801492">
    <property type="component" value="Unassembled WGS sequence"/>
</dbReference>
<dbReference type="InterPro" id="IPR013783">
    <property type="entry name" value="Ig-like_fold"/>
</dbReference>
<keyword evidence="2 6" id="KW-0812">Transmembrane</keyword>
<dbReference type="SUPFAM" id="SSF49354">
    <property type="entry name" value="PapD-like"/>
    <property type="match status" value="1"/>
</dbReference>
<keyword evidence="9" id="KW-1185">Reference proteome</keyword>
<dbReference type="InterPro" id="IPR000535">
    <property type="entry name" value="MSP_dom"/>
</dbReference>
<dbReference type="Gene3D" id="2.60.40.10">
    <property type="entry name" value="Immunoglobulins"/>
    <property type="match status" value="1"/>
</dbReference>
<dbReference type="InterPro" id="IPR008962">
    <property type="entry name" value="PapD-like_sf"/>
</dbReference>
<feature type="transmembrane region" description="Helical" evidence="6">
    <location>
        <begin position="188"/>
        <end position="206"/>
    </location>
</feature>
<keyword evidence="4 6" id="KW-0472">Membrane</keyword>
<evidence type="ECO:0000313" key="8">
    <source>
        <dbReference type="EMBL" id="KAF2893025.1"/>
    </source>
</evidence>
<dbReference type="OrthoDB" id="10022288at2759"/>
<reference evidence="8" key="1">
    <citation type="submission" date="2019-08" db="EMBL/GenBank/DDBJ databases">
        <title>The genome of the North American firefly Photinus pyralis.</title>
        <authorList>
            <consortium name="Photinus pyralis genome working group"/>
            <person name="Fallon T.R."/>
            <person name="Sander Lower S.E."/>
            <person name="Weng J.-K."/>
        </authorList>
    </citation>
    <scope>NUCLEOTIDE SEQUENCE</scope>
    <source>
        <strain evidence="8">TRF0915ILg1</strain>
        <tissue evidence="8">Whole body</tissue>
    </source>
</reference>
<evidence type="ECO:0000256" key="2">
    <source>
        <dbReference type="ARBA" id="ARBA00022692"/>
    </source>
</evidence>
<comment type="caution">
    <text evidence="8">The sequence shown here is derived from an EMBL/GenBank/DDBJ whole genome shotgun (WGS) entry which is preliminary data.</text>
</comment>
<evidence type="ECO:0000259" key="7">
    <source>
        <dbReference type="Pfam" id="PF00635"/>
    </source>
</evidence>
<sequence length="208" mass="23303">MDIKRIPVFVFPSTLNFYLSAKHTHKQLLTLYNPYDFPVRFKVLCNASTKYTVIDPEGSIGPRACVDIVVRHTFPIAANCNVVDKFRIAMLDHVTKETIGKRDIESKLLPGEPDNSSNDGGDNFQTVIKGDKLEERSISRQSTRIPSTSSATYIAIFAALVSIIGLLLPTKVERQEETSIPEYLHVSSHLKFAFAYVLGLVSYVLLRI</sequence>
<proteinExistence type="predicted"/>
<dbReference type="InterPro" id="IPR039283">
    <property type="entry name" value="MOSPD1/3"/>
</dbReference>
<evidence type="ECO:0000256" key="4">
    <source>
        <dbReference type="ARBA" id="ARBA00023136"/>
    </source>
</evidence>
<dbReference type="GO" id="GO:0005737">
    <property type="term" value="C:cytoplasm"/>
    <property type="evidence" value="ECO:0007669"/>
    <property type="project" value="TreeGrafter"/>
</dbReference>
<evidence type="ECO:0000256" key="3">
    <source>
        <dbReference type="ARBA" id="ARBA00022989"/>
    </source>
</evidence>
<accession>A0A8K0G637</accession>
<gene>
    <name evidence="8" type="ORF">ILUMI_13149</name>
</gene>
<protein>
    <recommendedName>
        <fullName evidence="7">MSP domain-containing protein</fullName>
    </recommendedName>
</protein>
<dbReference type="Pfam" id="PF00635">
    <property type="entry name" value="Motile_Sperm"/>
    <property type="match status" value="1"/>
</dbReference>
<evidence type="ECO:0000256" key="6">
    <source>
        <dbReference type="SAM" id="Phobius"/>
    </source>
</evidence>
<feature type="transmembrane region" description="Helical" evidence="6">
    <location>
        <begin position="150"/>
        <end position="168"/>
    </location>
</feature>
<name>A0A8K0G637_IGNLU</name>
<organism evidence="8 9">
    <name type="scientific">Ignelater luminosus</name>
    <name type="common">Cucubano</name>
    <name type="synonym">Pyrophorus luminosus</name>
    <dbReference type="NCBI Taxonomy" id="2038154"/>
    <lineage>
        <taxon>Eukaryota</taxon>
        <taxon>Metazoa</taxon>
        <taxon>Ecdysozoa</taxon>
        <taxon>Arthropoda</taxon>
        <taxon>Hexapoda</taxon>
        <taxon>Insecta</taxon>
        <taxon>Pterygota</taxon>
        <taxon>Neoptera</taxon>
        <taxon>Endopterygota</taxon>
        <taxon>Coleoptera</taxon>
        <taxon>Polyphaga</taxon>
        <taxon>Elateriformia</taxon>
        <taxon>Elateroidea</taxon>
        <taxon>Elateridae</taxon>
        <taxon>Agrypninae</taxon>
        <taxon>Pyrophorini</taxon>
        <taxon>Ignelater</taxon>
    </lineage>
</organism>
<feature type="compositionally biased region" description="Polar residues" evidence="5">
    <location>
        <begin position="114"/>
        <end position="124"/>
    </location>
</feature>
<feature type="region of interest" description="Disordered" evidence="5">
    <location>
        <begin position="105"/>
        <end position="124"/>
    </location>
</feature>
<dbReference type="EMBL" id="VTPC01008289">
    <property type="protein sequence ID" value="KAF2893025.1"/>
    <property type="molecule type" value="Genomic_DNA"/>
</dbReference>
<keyword evidence="3 6" id="KW-1133">Transmembrane helix</keyword>
<evidence type="ECO:0000256" key="5">
    <source>
        <dbReference type="SAM" id="MobiDB-lite"/>
    </source>
</evidence>
<dbReference type="AlphaFoldDB" id="A0A8K0G637"/>
<dbReference type="PANTHER" id="PTHR34441">
    <property type="entry name" value="MOTILE SPERM DOMAIN-CONTAINING PROTEIN 1"/>
    <property type="match status" value="1"/>
</dbReference>
<evidence type="ECO:0000313" key="9">
    <source>
        <dbReference type="Proteomes" id="UP000801492"/>
    </source>
</evidence>
<dbReference type="PANTHER" id="PTHR34441:SF1">
    <property type="entry name" value="MOTILE SPERM DOMAIN-CONTAINING 1"/>
    <property type="match status" value="1"/>
</dbReference>
<comment type="subcellular location">
    <subcellularLocation>
        <location evidence="1">Membrane</location>
        <topology evidence="1">Multi-pass membrane protein</topology>
    </subcellularLocation>
</comment>